<dbReference type="Gene3D" id="2.180.10.10">
    <property type="entry name" value="RHS repeat-associated core"/>
    <property type="match status" value="1"/>
</dbReference>
<reference evidence="1 2" key="1">
    <citation type="submission" date="2018-06" db="EMBL/GenBank/DDBJ databases">
        <title>Genomic Encyclopedia of Archaeal and Bacterial Type Strains, Phase II (KMG-II): from individual species to whole genera.</title>
        <authorList>
            <person name="Goeker M."/>
        </authorList>
    </citation>
    <scope>NUCLEOTIDE SEQUENCE [LARGE SCALE GENOMIC DNA]</scope>
    <source>
        <strain evidence="1 2">DSM 29821</strain>
    </source>
</reference>
<dbReference type="Proteomes" id="UP000249819">
    <property type="component" value="Unassembled WGS sequence"/>
</dbReference>
<dbReference type="PANTHER" id="PTHR32305">
    <property type="match status" value="1"/>
</dbReference>
<dbReference type="EMBL" id="QLMA01000007">
    <property type="protein sequence ID" value="RAJ77245.1"/>
    <property type="molecule type" value="Genomic_DNA"/>
</dbReference>
<dbReference type="PANTHER" id="PTHR32305:SF15">
    <property type="entry name" value="PROTEIN RHSA-RELATED"/>
    <property type="match status" value="1"/>
</dbReference>
<name>A0A327VPI7_9BACT</name>
<dbReference type="InterPro" id="IPR050708">
    <property type="entry name" value="T6SS_VgrG/RHS"/>
</dbReference>
<sequence length="2806" mass="309571">MTVQAQHPVTFSRVLDGSNNELVANASILVKDEAFYSAADPSRLILPYKIDNLVTLKVNEYSTRYIPDAFTATAKVLITYTYLDATNHEQTDTTYKTLIVNNDTAKNHLVRSSFLFHNSRQVNVTLVSLTTSIPAATATLVLENEMTVLPVYSMDPSRDVVQGLRQTTATSDDLEIGWNPVTGADEYDLEWTFIDSSRASRYATDPSQNFRNNATRVTLQGTDYKIPLLYEDTGVVFFRVRAVQVKSRDARIPMNWSNVASFTFLGHEKTLNWQSSISFAEDGKNKAVVSYFDGNMLNRQVVTKDNVLNRTIVGESLYDNLGRAVISVLPVPTIDSVIKYNALFNRDTLGNEYDKSNYDYLDTLDNYFAAAANPMSVMSGASRYYSPNSPDTSGFNKLIPDANQYPFTETVYVSDNTNRVSRQSGLGSQFRLGRGFETVYSYGGATQNDLDAMFGTDAGNAQHYFRNTVRDANGVYSVFYLDMHGRTVATALSGSPMFTSLSDLPDKSDVTDIITLSGKGQNTIADNSMSISHSFTAEQSSQYTFTYNLSPPVYKKTICGQETCYAGLYELEIKISDDYNNMLLPDRQPIIKTYRNFLVDSILPNCTPPPFQTISFSLDLGQGSYNVVKTLKISKDAMDYYRDSVYSKQFGACVTIDQFVQQQRSLVNIGDCAPSCSSCIATLGSYPAFRDSYLARIGIPLADSTQYVGEITAAYQKAADNCAALCTTSTESMETRTAMLLDMTAPSGQYATLLDSASKYSIFYMKTDTSTPLYQRDDLVYLDEKGNPDKVFSTATGTYVRPQQLNMKEFAGRFKNSWAATLLPFHPEYCKLVEQEKHNGSLAWDIAYRNEEDYTKALAAGYFVPTTIDPLAAESAAIKADLNSKISNYQGHTSLWSIAAANVLCSTADQNCVNSYAIIGGIDTSLVCKGDRNMIWQTYRDLYLQIKKDYIDSLISRAGCIPTDSLLANGKYVNFQDVKSVLKQTNTGYLLSGNFSTGQVAQDSANAIESRTYLENCKSFISKWIEQLSPCTYYSPVQVDTIIARLLTVCIAGADRDHPYGSSTINPGRSNAYASFEDVINRFNSDNGIATTPYCNGSLISTHFPYNMQPDYGDKPIITKPSDCECSNITALNTEYKTLRNNGENFSDFLLRAHGINMSADVLTKLLSACNMTSCTYLEKVIYIPSVLQCNRRSIDSTCATCDMVNLCYGTFTSTYPGMTPQLKDSTPLQTQINLVFQNFMNSRLGLSKQAWEYIQFHNRCVGAPSDNMECYSQQSLAMLNGKESGYTSYPGTMYYSKQVINHISATKDGGSISAGIKYDTGTGELYNMGYVVKMNDVNRVEWAKAISLGNGVVSLKKIRQTSDGGYIAIGTSSLNSGNPGFLREALSIGLASYDSAATIGVFIIKLDASGNLQWSKTLHTGAQYGDYGRDIIQLASGKYAIAASHDVHNGQGAWEYGVLNSNGSLAWAKITSFTSSDILYTLAEDGDSLVLGGLGFTSSLYKTILAKVSQVDGSMGISSWVRSARKNDIQNLYATPTGYKVVLSDEQDNNNNDEKTLLIDLNKYFNLNQTVLIDRPPASSNLNGNVSARMADGSILLATQVNTSETSNHYLYKIKADNSFDWVGSLSSPGGQNYYTGIATYGSKIFASGMFLGSPAIVTFGSDMVNCFFTNTTATASAPTYSVVTAAPTTNSTISPSSWYDQYVFLSDSIPSVLMSNCGYSICKAFENSLTLCPTSTTTSLTDINQLTLNNCSDSSFFITTNAMARYNAYLDSLNKEFDSEYIATCRLADSLEQFKLARTISEYHYTLYYYDQAGNLIRTVPPAGAVVDRSETWLSQVRAARATGSRKVPNHQLSTIYRYNSLNQVVGQTSPDGGTSLFWYDRLGRLAVSQNQRQAGTMPASYSYTLYDNIGRITEVGELSSGTAITSAISRTPGSLATWLSNASATKREITRTVYDQANDNITPALAARNLRNRVAYSAVYNNAADTVAAGYASATYYSYDILGNVDTLLQDYKLGLMADSQKNRFKRIVYDYDLVSGKVNQVSYQPGAKDAFYHKYSYDASNRLTDVETSRDSIYWEKEAYYQYYAHGPLARVEMGQQKVQGIDYAYTLQGWMKGVNSTAGTAAADIGHDGASGSQVARDAFGYALHYYGDDDYKPVSNGVKPFALSVNPAFNSLFNGNIAAMSVQLPSVGQAQMYAYGYDALNRLISMDTYRGLNTITNTWTPTAADDYKEKVAYDPNGNILQYLRNGSAASGLAMDSLNYHYIAGSNKLDFVSDAVSASAYNTDIDNQLAHNYSYDQIGNLTADHAGGIDSIKWNLYGKISSIQRTGQPLIEYTYDVSGNRISKRVGGVQTWYVRDATGNVMSIYTIGDSKVNNGSPTLTETHLYGVSRIGMMMDTIKMDTIVTSPFIKAGITNGIFPIFIRGNKFFELSNHLGNVMAVVSDRRRSISTDGTSIDHYEPVVTSAHDYYPFGALMPGRGGNWEDSVPNRYGFNGKENDNEVKGEGNQQDYGMRIYDPRLGRFLSVDPLTQMYPFYTPYQFASNTPVLSIDIDGLEGNVNVNSSEIAVDPRPTPSTPPQAQNAIRTRVDFKSNMIRGYNPIEKIGQLPPLPPLSRLVALTGLLTIIPNDFFQNTNRHPENSYLNNRDADAQELTEDLYEKNNPEKNIRYVTYTKTKINLNGTMTVYSGRSSGPANLTAFQIIQLRDKQHTASNTWLKGYGPAVLDQQAVGNLKNPAAKWAIRGREQQLIDFNGGALSDDGTSGNRIRGVGKLNPRGVIYHYTSNILFHEELHAFTGFNLLRYK</sequence>
<organism evidence="1 2">
    <name type="scientific">Chitinophaga dinghuensis</name>
    <dbReference type="NCBI Taxonomy" id="1539050"/>
    <lineage>
        <taxon>Bacteria</taxon>
        <taxon>Pseudomonadati</taxon>
        <taxon>Bacteroidota</taxon>
        <taxon>Chitinophagia</taxon>
        <taxon>Chitinophagales</taxon>
        <taxon>Chitinophagaceae</taxon>
        <taxon>Chitinophaga</taxon>
    </lineage>
</organism>
<comment type="caution">
    <text evidence="1">The sequence shown here is derived from an EMBL/GenBank/DDBJ whole genome shotgun (WGS) entry which is preliminary data.</text>
</comment>
<accession>A0A327VPI7</accession>
<dbReference type="InterPro" id="IPR022385">
    <property type="entry name" value="Rhs_assc_core"/>
</dbReference>
<keyword evidence="2" id="KW-1185">Reference proteome</keyword>
<protein>
    <submittedName>
        <fullName evidence="1">RHS repeat-associated protein</fullName>
    </submittedName>
</protein>
<gene>
    <name evidence="1" type="ORF">CLV59_10710</name>
</gene>
<dbReference type="NCBIfam" id="TIGR03696">
    <property type="entry name" value="Rhs_assc_core"/>
    <property type="match status" value="1"/>
</dbReference>
<evidence type="ECO:0000313" key="2">
    <source>
        <dbReference type="Proteomes" id="UP000249819"/>
    </source>
</evidence>
<proteinExistence type="predicted"/>
<evidence type="ECO:0000313" key="1">
    <source>
        <dbReference type="EMBL" id="RAJ77245.1"/>
    </source>
</evidence>